<dbReference type="Pfam" id="PF06791">
    <property type="entry name" value="TMP_2"/>
    <property type="match status" value="1"/>
</dbReference>
<accession>A0A179S7G2</accession>
<feature type="region of interest" description="Disordered" evidence="1">
    <location>
        <begin position="1292"/>
        <end position="1318"/>
    </location>
</feature>
<organism evidence="3 4">
    <name type="scientific">Methylobacterium platani</name>
    <dbReference type="NCBI Taxonomy" id="427683"/>
    <lineage>
        <taxon>Bacteria</taxon>
        <taxon>Pseudomonadati</taxon>
        <taxon>Pseudomonadota</taxon>
        <taxon>Alphaproteobacteria</taxon>
        <taxon>Hyphomicrobiales</taxon>
        <taxon>Methylobacteriaceae</taxon>
        <taxon>Methylobacterium</taxon>
    </lineage>
</organism>
<dbReference type="EMBL" id="LWHQ01000039">
    <property type="protein sequence ID" value="OAS22191.1"/>
    <property type="molecule type" value="Genomic_DNA"/>
</dbReference>
<proteinExistence type="predicted"/>
<protein>
    <recommendedName>
        <fullName evidence="2">Bacteriophage tail tape measure N-terminal domain-containing protein</fullName>
    </recommendedName>
</protein>
<reference evidence="3 4" key="1">
    <citation type="submission" date="2016-04" db="EMBL/GenBank/DDBJ databases">
        <authorList>
            <person name="Evans L.H."/>
            <person name="Alamgir A."/>
            <person name="Owens N."/>
            <person name="Weber N.D."/>
            <person name="Virtaneva K."/>
            <person name="Barbian K."/>
            <person name="Babar A."/>
            <person name="Rosenke K."/>
        </authorList>
    </citation>
    <scope>NUCLEOTIDE SEQUENCE [LARGE SCALE GENOMIC DNA]</scope>
    <source>
        <strain evidence="3 4">PMB02</strain>
    </source>
</reference>
<dbReference type="Proteomes" id="UP000078316">
    <property type="component" value="Unassembled WGS sequence"/>
</dbReference>
<sequence length="1318" mass="139635">MPTSVAIRLGVEGGAEVKRVLTETGQDGQAAFQKIAAASDAAGAAVDRQTAKFQRLAAAAREAETQARAQANINAVLGVGQGSTGAARDSASVFELQARAADEAARRAEVLSREVATLQSRFDPMAAAGARYSAALADIARAEEIGALSANKAAAARLAAVRSFEDSTQRLDRAGLAQKNSAQAMVNGQTIVPNRGADVAAYGDELDRLRAKYSPLFAAQREYLGQLAEIRQAVRTGALTQAEGAAAIERTKSGFAEQVRASKNGGSSAQRDAALLNIAFQGKDAFEQVLAGTSVTRAAMMQLPTAAGIAAQGGLSAKDVVTGIAGKVGDLATSSARAVAGLGLMGGAIGVVTTAAVAGTAAVLSYQSSMRETERALAGTGRASGANAVLINAAAQAAAASGEVSVRQARQFSAEYASTGRVGVEMYASLARTVRDYAASTNQDAADANGDLAKAFGNPDLVRGLDALNEKLGFLDDRTRETVRRLAEQGDRLAAQRVGFDAYAAALTKASELTGTFGDKTSAFGRVFGNVWDMVGEKLDKVLTGGTLDERIKDLQAQLEQTERMRGRLFGLFDYRVDAPANDLRTQIARLRGVQSGQAEQTARAQTAQRSREIGDIVRSLDPERAQFEQMQDRVERLRRTISDPVRFGLDGSMLGQAIAQFERLQNLTRNTREDLERFGSVEAANAARAARNDNANVGLNSVDKAIVERNQRLDAELRAKSLDTLPTREEVNRQYAERARAPGLDVPELASLQAERETRLRSITERETLIATAKTEIDTMKKTAEEAAKRTSASSDFISAMINVESRGSTTARNPMSTATGLGQFIESTWLRLFPKVFPERAAGMGRDEILSRRTDREDSIALIQALAAENRRALERADLPTNNRNQYLAWFLGSPTAVKALRADPDAPISSVAPADAIAANRKVLEGRSVGQVLNWADRTINQNAPGVRNTERDAFILRSQVTATDQTTEAETRRAKVQELLSDAISRGTEIGRQFTTAQELMAAKSDKLTDTARNERQAMLDVADAYAKASASLENSRIGKDILFERAQLGRTASEQAVYSRLRGTGLGMDSAEAEGLRLNESIRQTQAAMSSLASMGNTLIDPLVDSTRSWSDSFLDLSKNISRAALQAALFGQGPLASFFNMQGQGGGPGGLFGSLFGAAKGAGGVDVGATSWMPKFADGGWTGSGARLEAAGIVHKGEYVFDQDAVRRIGLDNLRAMHRGGPGYADGGYVSRSGGFTMPSADPAGSAGSGPPAINFITPPGMQLEADGPPQRRADGSYDQLLRTVESGLAGRARNSRGPFQQAAGGAWARSG</sequence>
<evidence type="ECO:0000313" key="3">
    <source>
        <dbReference type="EMBL" id="OAS22191.1"/>
    </source>
</evidence>
<gene>
    <name evidence="3" type="ORF">A5481_19665</name>
</gene>
<dbReference type="InterPro" id="IPR009628">
    <property type="entry name" value="Phage_tape_measure_N"/>
</dbReference>
<dbReference type="STRING" id="427683.A5481_19665"/>
<dbReference type="Gene3D" id="1.10.530.10">
    <property type="match status" value="1"/>
</dbReference>
<evidence type="ECO:0000256" key="1">
    <source>
        <dbReference type="SAM" id="MobiDB-lite"/>
    </source>
</evidence>
<dbReference type="RefSeq" id="WP_053082275.1">
    <property type="nucleotide sequence ID" value="NZ_LWHQ01000039.1"/>
</dbReference>
<dbReference type="SUPFAM" id="SSF53955">
    <property type="entry name" value="Lysozyme-like"/>
    <property type="match status" value="1"/>
</dbReference>
<dbReference type="OrthoDB" id="7376661at2"/>
<comment type="caution">
    <text evidence="3">The sequence shown here is derived from an EMBL/GenBank/DDBJ whole genome shotgun (WGS) entry which is preliminary data.</text>
</comment>
<evidence type="ECO:0000313" key="4">
    <source>
        <dbReference type="Proteomes" id="UP000078316"/>
    </source>
</evidence>
<feature type="domain" description="Bacteriophage tail tape measure N-terminal" evidence="2">
    <location>
        <begin position="262"/>
        <end position="483"/>
    </location>
</feature>
<evidence type="ECO:0000259" key="2">
    <source>
        <dbReference type="Pfam" id="PF06791"/>
    </source>
</evidence>
<dbReference type="InterPro" id="IPR023346">
    <property type="entry name" value="Lysozyme-like_dom_sf"/>
</dbReference>
<name>A0A179S7G2_9HYPH</name>